<evidence type="ECO:0000313" key="8">
    <source>
        <dbReference type="EMBL" id="CAF2982203.1"/>
    </source>
</evidence>
<evidence type="ECO:0000256" key="7">
    <source>
        <dbReference type="ARBA" id="ARBA00041344"/>
    </source>
</evidence>
<evidence type="ECO:0000256" key="6">
    <source>
        <dbReference type="ARBA" id="ARBA00040778"/>
    </source>
</evidence>
<gene>
    <name evidence="8" type="ORF">LSAA_12406</name>
</gene>
<dbReference type="GO" id="GO:0016020">
    <property type="term" value="C:membrane"/>
    <property type="evidence" value="ECO:0007669"/>
    <property type="project" value="UniProtKB-SubCell"/>
</dbReference>
<organism evidence="8 9">
    <name type="scientific">Lepeophtheirus salmonis</name>
    <name type="common">Salmon louse</name>
    <name type="synonym">Caligus salmonis</name>
    <dbReference type="NCBI Taxonomy" id="72036"/>
    <lineage>
        <taxon>Eukaryota</taxon>
        <taxon>Metazoa</taxon>
        <taxon>Ecdysozoa</taxon>
        <taxon>Arthropoda</taxon>
        <taxon>Crustacea</taxon>
        <taxon>Multicrustacea</taxon>
        <taxon>Hexanauplia</taxon>
        <taxon>Copepoda</taxon>
        <taxon>Siphonostomatoida</taxon>
        <taxon>Caligidae</taxon>
        <taxon>Lepeophtheirus</taxon>
    </lineage>
</organism>
<keyword evidence="9" id="KW-1185">Reference proteome</keyword>
<dbReference type="GO" id="GO:0005739">
    <property type="term" value="C:mitochondrion"/>
    <property type="evidence" value="ECO:0007669"/>
    <property type="project" value="TreeGrafter"/>
</dbReference>
<dbReference type="EMBL" id="HG994585">
    <property type="protein sequence ID" value="CAF2982203.1"/>
    <property type="molecule type" value="Genomic_DNA"/>
</dbReference>
<evidence type="ECO:0000256" key="2">
    <source>
        <dbReference type="ARBA" id="ARBA00008444"/>
    </source>
</evidence>
<accession>A0A7R8D377</accession>
<evidence type="ECO:0000313" key="9">
    <source>
        <dbReference type="Proteomes" id="UP000675881"/>
    </source>
</evidence>
<protein>
    <recommendedName>
        <fullName evidence="6">Complex I assembly factor TIMMDC1, mitochondrial</fullName>
    </recommendedName>
    <alternativeName>
        <fullName evidence="7">Translocase of inner mitochondrial membrane domain-containing protein 1</fullName>
    </alternativeName>
</protein>
<dbReference type="GO" id="GO:0032981">
    <property type="term" value="P:mitochondrial respiratory chain complex I assembly"/>
    <property type="evidence" value="ECO:0007669"/>
    <property type="project" value="InterPro"/>
</dbReference>
<proteinExistence type="inferred from homology"/>
<keyword evidence="3" id="KW-0812">Transmembrane</keyword>
<sequence>MRLSALLQWRKLRWGLLGIGAANQSPHDKPIETIAIKNRYENSEELDGWTRLSYVFKSQSPEMNDIMSSTTLAYISGFVLGGFSTSRNAYRRFVEEHKHTLFKHPRDAQSKLREHIFLGLFKGGIKFGAHLALLTFIFTVSTSCCVVYRNYLNPLDHTLCGALLGSSYTLIRGPKAALVGGFLGSSFGLTCGLVSLGAEKLSGESAKERWLREFRAIKDSEERAYERQKAILPDWSYQEDTEHEDKHPLDKYLRIVLNKLREIFSLN</sequence>
<comment type="similarity">
    <text evidence="2">Belongs to the Tim17/Tim22/Tim23 family.</text>
</comment>
<comment type="subcellular location">
    <subcellularLocation>
        <location evidence="1">Membrane</location>
        <topology evidence="1">Multi-pass membrane protein</topology>
    </subcellularLocation>
</comment>
<dbReference type="InterPro" id="IPR055299">
    <property type="entry name" value="TIMMDC1"/>
</dbReference>
<dbReference type="AlphaFoldDB" id="A0A7R8D377"/>
<evidence type="ECO:0000256" key="1">
    <source>
        <dbReference type="ARBA" id="ARBA00004141"/>
    </source>
</evidence>
<dbReference type="PANTHER" id="PTHR13002">
    <property type="entry name" value="C3ORF1 PROTEIN-RELATED"/>
    <property type="match status" value="1"/>
</dbReference>
<dbReference type="Proteomes" id="UP000675881">
    <property type="component" value="Chromosome 6"/>
</dbReference>
<dbReference type="PANTHER" id="PTHR13002:SF1">
    <property type="entry name" value="COMPLEX I ASSEMBLY FACTOR TIMMDC1, MITOCHONDRIAL"/>
    <property type="match status" value="1"/>
</dbReference>
<evidence type="ECO:0000256" key="4">
    <source>
        <dbReference type="ARBA" id="ARBA00022989"/>
    </source>
</evidence>
<keyword evidence="5" id="KW-0472">Membrane</keyword>
<evidence type="ECO:0000256" key="5">
    <source>
        <dbReference type="ARBA" id="ARBA00023136"/>
    </source>
</evidence>
<dbReference type="OrthoDB" id="6349831at2759"/>
<evidence type="ECO:0000256" key="3">
    <source>
        <dbReference type="ARBA" id="ARBA00022692"/>
    </source>
</evidence>
<reference evidence="8" key="1">
    <citation type="submission" date="2021-02" db="EMBL/GenBank/DDBJ databases">
        <authorList>
            <person name="Bekaert M."/>
        </authorList>
    </citation>
    <scope>NUCLEOTIDE SEQUENCE</scope>
    <source>
        <strain evidence="8">IoA-00</strain>
    </source>
</reference>
<keyword evidence="4" id="KW-1133">Transmembrane helix</keyword>
<dbReference type="Pfam" id="PF02466">
    <property type="entry name" value="Tim17"/>
    <property type="match status" value="1"/>
</dbReference>
<name>A0A7R8D377_LEPSM</name>